<feature type="region of interest" description="Disordered" evidence="2">
    <location>
        <begin position="1251"/>
        <end position="1281"/>
    </location>
</feature>
<dbReference type="NCBIfam" id="TIGR02675">
    <property type="entry name" value="tape_meas_nterm"/>
    <property type="match status" value="1"/>
</dbReference>
<dbReference type="KEGG" id="ala:BFG52_07630"/>
<feature type="coiled-coil region" evidence="1">
    <location>
        <begin position="368"/>
        <end position="411"/>
    </location>
</feature>
<dbReference type="InterPro" id="IPR013491">
    <property type="entry name" value="Tape_meas_N"/>
</dbReference>
<dbReference type="Pfam" id="PF20155">
    <property type="entry name" value="TMP_3"/>
    <property type="match status" value="1"/>
</dbReference>
<reference evidence="4 5" key="1">
    <citation type="submission" date="2016-08" db="EMBL/GenBank/DDBJ databases">
        <authorList>
            <person name="Seilhamer J.J."/>
        </authorList>
    </citation>
    <scope>NUCLEOTIDE SEQUENCE [LARGE SCALE GENOMIC DNA]</scope>
    <source>
        <strain evidence="4 5">BRTC-1</strain>
    </source>
</reference>
<evidence type="ECO:0000313" key="4">
    <source>
        <dbReference type="EMBL" id="AOA58235.1"/>
    </source>
</evidence>
<dbReference type="STRING" id="1789224.BFG52_07630"/>
<evidence type="ECO:0000256" key="1">
    <source>
        <dbReference type="SAM" id="Coils"/>
    </source>
</evidence>
<accession>A0A1B2LZ72</accession>
<feature type="compositionally biased region" description="Basic and acidic residues" evidence="2">
    <location>
        <begin position="1266"/>
        <end position="1281"/>
    </location>
</feature>
<name>A0A1B2LZ72_9GAMM</name>
<evidence type="ECO:0000256" key="2">
    <source>
        <dbReference type="SAM" id="MobiDB-lite"/>
    </source>
</evidence>
<evidence type="ECO:0000259" key="3">
    <source>
        <dbReference type="Pfam" id="PF20155"/>
    </source>
</evidence>
<dbReference type="OrthoDB" id="6174294at2"/>
<dbReference type="EMBL" id="CP016895">
    <property type="protein sequence ID" value="AOA58235.1"/>
    <property type="molecule type" value="Genomic_DNA"/>
</dbReference>
<evidence type="ECO:0000313" key="5">
    <source>
        <dbReference type="Proteomes" id="UP000093391"/>
    </source>
</evidence>
<feature type="domain" description="Tape measure protein N-terminal" evidence="3">
    <location>
        <begin position="71"/>
        <end position="261"/>
    </location>
</feature>
<proteinExistence type="predicted"/>
<organism evidence="4 5">
    <name type="scientific">Acinetobacter larvae</name>
    <dbReference type="NCBI Taxonomy" id="1789224"/>
    <lineage>
        <taxon>Bacteria</taxon>
        <taxon>Pseudomonadati</taxon>
        <taxon>Pseudomonadota</taxon>
        <taxon>Gammaproteobacteria</taxon>
        <taxon>Moraxellales</taxon>
        <taxon>Moraxellaceae</taxon>
        <taxon>Acinetobacter</taxon>
    </lineage>
</organism>
<sequence length="1281" mass="140666">MAEQVSGLLIRIDAVEAKKEALKLNQQLVNMTTYGDRAGKSAENLGGSLRTASSAAKELLKYTATLITIDKAVSMADGYVQMAAQIRNATTSAAEYDKVQKHLLETANTTYRSLKEAQQVYLDVGGSLKAYGYTTEQALRITDSLSFSFTHNATAADKAATATNAFMASVYSGQATGEQFRSILSAIPSIVDDLSTSMEKSKDIILTMGNAGQITREQLTRAFDESREKSEQLANNMENSLADGLTALSNSLTVFLGNINQSTGATNSAAAALGILGENIDKVAILGGVAASIYAGRLAAAFVVSAQKAAWNTAALITQTGAMIGAKTAANNLYLALGGPVGLTVAVVGAAASIYSLRDAAKETTPVLEKQAKEVKDLVAEYDKLDEAQKRQALREQIADVQELSEAHKKQYLALTGLGRVVINNTDLTLKDRDAAKSLYDQYINGKISAEQFASGLNKLNSVNKDLKESIDKQANATSLANKAYEKAIQLRDLFLGRSKDTVNSHDNETAALQRKKKALDDLNQSSEQQNAKNELWLRNVKAAGGGQKGLDWGNFMESWRSRNNIASDTHLSDEQLKIAYKEYNLEQARKKVQDDITKSIQAQNSELNKQAKLTKNLGNGLVSNSHLKGLPIKSRESIAGGSVRGYTAEFAQILGKELKSSINTFTGFNDKFHKGKGGRHPQGQAFDIRLNGGSDSAKVNAQIKALADKYGYVVKTLDEYKNPSKHATGGHMHVSVTGRKKGQAGAVADLDIYDEIQRREDAQANQRIQLALAVADEKTRIEARLQEDIKEISQAGFSPEETAKLIAQYRERADAEIALAEYALQTKLDDYKDFQRSESELLEKSFMQKKFYAANDIELSKEERQKAVSLLDEQLKREQALLEMAKEQRLFQIRSQFMSEAQAMQERYRLEEAELVNINDLQERNFQRAMIRLKQEEETRKRMNDAAMAWDQVQAQMRNSSGMMQVEQDRFSRLDASQNVFDSQMVAVDNGEQGALQRIQDQLNQELITQQEFEDQKTLILQTALQTRQAIYDEHVARQAEVEKAYQKDSLNLQLTQAQETLGTWAGLFGDMMGEQSTAYKAMFALEKGFAVAKAMMAIPESYSKAYNAVVGIPYVGPYMAPVMGAAAAAAQVAQAASIKKTNLSGFSSGGFTGYGGKYDPAGIVHRGEVVWSQDDIKRWGGVSNVESMRTSNPNREIQQSKAIRENQSASSTTVQPKIIINTPPGTYAETSTGADGAITIDVVRREARDAVKQSWDRVGQSNSHESKQVRQNFDVKPRR</sequence>
<keyword evidence="5" id="KW-1185">Reference proteome</keyword>
<feature type="coiled-coil region" evidence="1">
    <location>
        <begin position="869"/>
        <end position="947"/>
    </location>
</feature>
<feature type="region of interest" description="Disordered" evidence="2">
    <location>
        <begin position="1187"/>
        <end position="1215"/>
    </location>
</feature>
<gene>
    <name evidence="4" type="ORF">BFG52_07630</name>
</gene>
<dbReference type="RefSeq" id="WP_067554261.1">
    <property type="nucleotide sequence ID" value="NZ_CP016895.1"/>
</dbReference>
<feature type="coiled-coil region" evidence="1">
    <location>
        <begin position="506"/>
        <end position="533"/>
    </location>
</feature>
<protein>
    <recommendedName>
        <fullName evidence="3">Tape measure protein N-terminal domain-containing protein</fullName>
    </recommendedName>
</protein>
<dbReference type="Proteomes" id="UP000093391">
    <property type="component" value="Chromosome"/>
</dbReference>
<keyword evidence="1" id="KW-0175">Coiled coil</keyword>